<evidence type="ECO:0000313" key="3">
    <source>
        <dbReference type="EMBL" id="QTE50235.1"/>
    </source>
</evidence>
<dbReference type="SMART" id="SM00530">
    <property type="entry name" value="HTH_XRE"/>
    <property type="match status" value="1"/>
</dbReference>
<evidence type="ECO:0000313" key="4">
    <source>
        <dbReference type="Proteomes" id="UP000250557"/>
    </source>
</evidence>
<gene>
    <name evidence="2" type="ORF">DIU31_028315</name>
    <name evidence="3" type="ORF">J3L21_32695</name>
</gene>
<dbReference type="InterPro" id="IPR010982">
    <property type="entry name" value="Lambda_DNA-bd_dom_sf"/>
</dbReference>
<proteinExistence type="predicted"/>
<dbReference type="SUPFAM" id="SSF47413">
    <property type="entry name" value="lambda repressor-like DNA-binding domains"/>
    <property type="match status" value="1"/>
</dbReference>
<dbReference type="RefSeq" id="WP_112653080.1">
    <property type="nucleotide sequence ID" value="NZ_CP043451.1"/>
</dbReference>
<dbReference type="Gene3D" id="1.10.260.40">
    <property type="entry name" value="lambda repressor-like DNA-binding domains"/>
    <property type="match status" value="1"/>
</dbReference>
<accession>A0AAE6JKW2</accession>
<reference evidence="3 5" key="2">
    <citation type="submission" date="2021-03" db="EMBL/GenBank/DDBJ databases">
        <title>Mucilaginibacter strains isolated from gold and copper mining confer multi heavy-metal resistance.</title>
        <authorList>
            <person name="Li Y."/>
        </authorList>
    </citation>
    <scope>NUCLEOTIDE SEQUENCE [LARGE SCALE GENOMIC DNA]</scope>
    <source>
        <strain evidence="3 5">P2-4</strain>
    </source>
</reference>
<dbReference type="Pfam" id="PF01381">
    <property type="entry name" value="HTH_3"/>
    <property type="match status" value="1"/>
</dbReference>
<dbReference type="Proteomes" id="UP000663940">
    <property type="component" value="Chromosome"/>
</dbReference>
<protein>
    <submittedName>
        <fullName evidence="2">Helix-turn-helix transcriptional regulator</fullName>
    </submittedName>
</protein>
<organism evidence="2 4">
    <name type="scientific">Mucilaginibacter rubeus</name>
    <dbReference type="NCBI Taxonomy" id="2027860"/>
    <lineage>
        <taxon>Bacteria</taxon>
        <taxon>Pseudomonadati</taxon>
        <taxon>Bacteroidota</taxon>
        <taxon>Sphingobacteriia</taxon>
        <taxon>Sphingobacteriales</taxon>
        <taxon>Sphingobacteriaceae</taxon>
        <taxon>Mucilaginibacter</taxon>
    </lineage>
</organism>
<evidence type="ECO:0000313" key="2">
    <source>
        <dbReference type="EMBL" id="QEM07213.1"/>
    </source>
</evidence>
<dbReference type="PROSITE" id="PS50943">
    <property type="entry name" value="HTH_CROC1"/>
    <property type="match status" value="1"/>
</dbReference>
<dbReference type="EMBL" id="CP071880">
    <property type="protein sequence ID" value="QTE50235.1"/>
    <property type="molecule type" value="Genomic_DNA"/>
</dbReference>
<evidence type="ECO:0000259" key="1">
    <source>
        <dbReference type="PROSITE" id="PS50943"/>
    </source>
</evidence>
<evidence type="ECO:0000313" key="5">
    <source>
        <dbReference type="Proteomes" id="UP000663940"/>
    </source>
</evidence>
<keyword evidence="5" id="KW-1185">Reference proteome</keyword>
<name>A0AAE6JKW2_9SPHI</name>
<sequence>MDTTGNKIRLQRQMKNYSQQYMAFMLEISQPAYSKIERDETELSLRRVYEIAEILEIDPFKLMPPSKYGLGINYLKIKQFFFRLGKYVSRKSKQKRVEAESLNIVHSDKSNN</sequence>
<dbReference type="CDD" id="cd00093">
    <property type="entry name" value="HTH_XRE"/>
    <property type="match status" value="1"/>
</dbReference>
<dbReference type="InterPro" id="IPR001387">
    <property type="entry name" value="Cro/C1-type_HTH"/>
</dbReference>
<reference evidence="2 4" key="1">
    <citation type="submission" date="2019-08" db="EMBL/GenBank/DDBJ databases">
        <title>Comparative genome analysis confer to the adaptation heavy metal polluted environment.</title>
        <authorList>
            <person name="Li Y."/>
        </authorList>
    </citation>
    <scope>NUCLEOTIDE SEQUENCE [LARGE SCALE GENOMIC DNA]</scope>
    <source>
        <strain evidence="2 4">P2</strain>
    </source>
</reference>
<dbReference type="Proteomes" id="UP000250557">
    <property type="component" value="Chromosome"/>
</dbReference>
<feature type="domain" description="HTH cro/C1-type" evidence="1">
    <location>
        <begin position="8"/>
        <end position="62"/>
    </location>
</feature>
<dbReference type="GO" id="GO:0003677">
    <property type="term" value="F:DNA binding"/>
    <property type="evidence" value="ECO:0007669"/>
    <property type="project" value="InterPro"/>
</dbReference>
<dbReference type="EMBL" id="CP043451">
    <property type="protein sequence ID" value="QEM07213.1"/>
    <property type="molecule type" value="Genomic_DNA"/>
</dbReference>
<dbReference type="AlphaFoldDB" id="A0AAE6JKW2"/>